<keyword evidence="2" id="KW-1185">Reference proteome</keyword>
<protein>
    <submittedName>
        <fullName evidence="1">40682_t:CDS:1</fullName>
    </submittedName>
</protein>
<feature type="non-terminal residue" evidence="1">
    <location>
        <position position="1"/>
    </location>
</feature>
<evidence type="ECO:0000313" key="1">
    <source>
        <dbReference type="EMBL" id="CAG8796735.1"/>
    </source>
</evidence>
<gene>
    <name evidence="1" type="ORF">GMARGA_LOCUS22257</name>
</gene>
<comment type="caution">
    <text evidence="1">The sequence shown here is derived from an EMBL/GenBank/DDBJ whole genome shotgun (WGS) entry which is preliminary data.</text>
</comment>
<organism evidence="1 2">
    <name type="scientific">Gigaspora margarita</name>
    <dbReference type="NCBI Taxonomy" id="4874"/>
    <lineage>
        <taxon>Eukaryota</taxon>
        <taxon>Fungi</taxon>
        <taxon>Fungi incertae sedis</taxon>
        <taxon>Mucoromycota</taxon>
        <taxon>Glomeromycotina</taxon>
        <taxon>Glomeromycetes</taxon>
        <taxon>Diversisporales</taxon>
        <taxon>Gigasporaceae</taxon>
        <taxon>Gigaspora</taxon>
    </lineage>
</organism>
<accession>A0ABN7VSV9</accession>
<evidence type="ECO:0000313" key="2">
    <source>
        <dbReference type="Proteomes" id="UP000789901"/>
    </source>
</evidence>
<dbReference type="Proteomes" id="UP000789901">
    <property type="component" value="Unassembled WGS sequence"/>
</dbReference>
<reference evidence="1 2" key="1">
    <citation type="submission" date="2021-06" db="EMBL/GenBank/DDBJ databases">
        <authorList>
            <person name="Kallberg Y."/>
            <person name="Tangrot J."/>
            <person name="Rosling A."/>
        </authorList>
    </citation>
    <scope>NUCLEOTIDE SEQUENCE [LARGE SCALE GENOMIC DNA]</scope>
    <source>
        <strain evidence="1 2">120-4 pot B 10/14</strain>
    </source>
</reference>
<name>A0ABN7VSV9_GIGMA</name>
<sequence length="153" mass="17560">RQRLEDLEHITKKFNSHSPSTQHLHKKPSQLSCESNLNSAPPNLTYEQIRINQLRSLLNNVRGQGDPPNSNNNEIDNIDLPNIFAPYMLQNELNINLLKNRFSPNVLQHPIPISSNQSTFSNGLPQTNHLFISLVRIKNHMIIHIYHAVTALY</sequence>
<dbReference type="EMBL" id="CAJVQB010021308">
    <property type="protein sequence ID" value="CAG8796735.1"/>
    <property type="molecule type" value="Genomic_DNA"/>
</dbReference>
<proteinExistence type="predicted"/>